<dbReference type="EMBL" id="JAIMJA010000004">
    <property type="protein sequence ID" value="MCE2594298.1"/>
    <property type="molecule type" value="Genomic_DNA"/>
</dbReference>
<dbReference type="RefSeq" id="WP_233051855.1">
    <property type="nucleotide sequence ID" value="NZ_JAIMJA010000004.1"/>
</dbReference>
<dbReference type="Gene3D" id="1.20.5.1030">
    <property type="entry name" value="Preprotein translocase secy subunit"/>
    <property type="match status" value="1"/>
</dbReference>
<comment type="subcellular location">
    <subcellularLocation>
        <location evidence="1">Membrane</location>
    </subcellularLocation>
</comment>
<dbReference type="InterPro" id="IPR001901">
    <property type="entry name" value="Translocase_SecE/Sec61-g"/>
</dbReference>
<dbReference type="Pfam" id="PF00584">
    <property type="entry name" value="SecE"/>
    <property type="match status" value="1"/>
</dbReference>
<evidence type="ECO:0000256" key="7">
    <source>
        <dbReference type="ARBA" id="ARBA00023010"/>
    </source>
</evidence>
<organism evidence="10 11">
    <name type="scientific">Motilimonas cestriensis</name>
    <dbReference type="NCBI Taxonomy" id="2742685"/>
    <lineage>
        <taxon>Bacteria</taxon>
        <taxon>Pseudomonadati</taxon>
        <taxon>Pseudomonadota</taxon>
        <taxon>Gammaproteobacteria</taxon>
        <taxon>Alteromonadales</taxon>
        <taxon>Alteromonadales genera incertae sedis</taxon>
        <taxon>Motilimonas</taxon>
    </lineage>
</organism>
<evidence type="ECO:0000256" key="5">
    <source>
        <dbReference type="ARBA" id="ARBA00022927"/>
    </source>
</evidence>
<dbReference type="NCBIfam" id="NF004372">
    <property type="entry name" value="PRK05740.1-2"/>
    <property type="match status" value="1"/>
</dbReference>
<protein>
    <recommendedName>
        <fullName evidence="9">Protein translocase subunit SecE</fullName>
    </recommendedName>
</protein>
<evidence type="ECO:0000313" key="11">
    <source>
        <dbReference type="Proteomes" id="UP001201273"/>
    </source>
</evidence>
<dbReference type="InterPro" id="IPR005807">
    <property type="entry name" value="SecE_bac"/>
</dbReference>
<keyword evidence="4 9" id="KW-0812">Transmembrane</keyword>
<dbReference type="HAMAP" id="MF_00422">
    <property type="entry name" value="SecE"/>
    <property type="match status" value="1"/>
</dbReference>
<keyword evidence="11" id="KW-1185">Reference proteome</keyword>
<dbReference type="NCBIfam" id="TIGR00964">
    <property type="entry name" value="secE_bact"/>
    <property type="match status" value="1"/>
</dbReference>
<keyword evidence="5 9" id="KW-0653">Protein transport</keyword>
<keyword evidence="2 9" id="KW-0813">Transport</keyword>
<comment type="similarity">
    <text evidence="9">Belongs to the SecE/SEC61-gamma family.</text>
</comment>
<comment type="caution">
    <text evidence="9">Lacks conserved residue(s) required for the propagation of feature annotation.</text>
</comment>
<evidence type="ECO:0000256" key="1">
    <source>
        <dbReference type="ARBA" id="ARBA00004370"/>
    </source>
</evidence>
<gene>
    <name evidence="9 10" type="primary">secE</name>
    <name evidence="10" type="ORF">K6Y31_05675</name>
</gene>
<dbReference type="PRINTS" id="PR01650">
    <property type="entry name" value="SECETRNLCASE"/>
</dbReference>
<reference evidence="10 11" key="1">
    <citation type="journal article" date="2022" name="Environ. Microbiol. Rep.">
        <title>Eco-phylogenetic analyses reveal divergent evolution of vitamin B12 metabolism in the marine bacterial family 'Psychromonadaceae'.</title>
        <authorList>
            <person name="Jin X."/>
            <person name="Yang Y."/>
            <person name="Cao H."/>
            <person name="Gao B."/>
            <person name="Zhao Z."/>
        </authorList>
    </citation>
    <scope>NUCLEOTIDE SEQUENCE [LARGE SCALE GENOMIC DNA]</scope>
    <source>
        <strain evidence="10 11">MKS20</strain>
    </source>
</reference>
<accession>A0ABS8W6X0</accession>
<evidence type="ECO:0000256" key="4">
    <source>
        <dbReference type="ARBA" id="ARBA00022692"/>
    </source>
</evidence>
<feature type="transmembrane region" description="Helical" evidence="9">
    <location>
        <begin position="95"/>
        <end position="120"/>
    </location>
</feature>
<proteinExistence type="inferred from homology"/>
<keyword evidence="7 9" id="KW-0811">Translocation</keyword>
<evidence type="ECO:0000256" key="8">
    <source>
        <dbReference type="ARBA" id="ARBA00023136"/>
    </source>
</evidence>
<evidence type="ECO:0000256" key="2">
    <source>
        <dbReference type="ARBA" id="ARBA00022448"/>
    </source>
</evidence>
<dbReference type="PANTHER" id="PTHR33910:SF1">
    <property type="entry name" value="PROTEIN TRANSLOCASE SUBUNIT SECE"/>
    <property type="match status" value="1"/>
</dbReference>
<dbReference type="InterPro" id="IPR038379">
    <property type="entry name" value="SecE_sf"/>
</dbReference>
<evidence type="ECO:0000256" key="3">
    <source>
        <dbReference type="ARBA" id="ARBA00022475"/>
    </source>
</evidence>
<keyword evidence="8 9" id="KW-0472">Membrane</keyword>
<evidence type="ECO:0000256" key="9">
    <source>
        <dbReference type="HAMAP-Rule" id="MF_00422"/>
    </source>
</evidence>
<evidence type="ECO:0000313" key="10">
    <source>
        <dbReference type="EMBL" id="MCE2594298.1"/>
    </source>
</evidence>
<name>A0ABS8W6X0_9GAMM</name>
<comment type="caution">
    <text evidence="10">The sequence shown here is derived from an EMBL/GenBank/DDBJ whole genome shotgun (WGS) entry which is preliminary data.</text>
</comment>
<dbReference type="Proteomes" id="UP001201273">
    <property type="component" value="Unassembled WGS sequence"/>
</dbReference>
<evidence type="ECO:0000256" key="6">
    <source>
        <dbReference type="ARBA" id="ARBA00022989"/>
    </source>
</evidence>
<keyword evidence="6 9" id="KW-1133">Transmembrane helix</keyword>
<keyword evidence="3 9" id="KW-1003">Cell membrane</keyword>
<feature type="transmembrane region" description="Helical" evidence="9">
    <location>
        <begin position="41"/>
        <end position="61"/>
    </location>
</feature>
<dbReference type="PROSITE" id="PS01067">
    <property type="entry name" value="SECE_SEC61G"/>
    <property type="match status" value="1"/>
</dbReference>
<comment type="function">
    <text evidence="9">Essential subunit of the Sec protein translocation channel SecYEG. Clamps together the 2 halves of SecY. May contact the channel plug during translocation.</text>
</comment>
<comment type="subunit">
    <text evidence="9">Component of the Sec protein translocase complex. Heterotrimer consisting of SecY, SecE and SecG subunits. The heterotrimers can form oligomers, although 1 heterotrimer is thought to be able to translocate proteins. Interacts with the ribosome. Interacts with SecDF, and other proteins may be involved. Interacts with SecA.</text>
</comment>
<feature type="transmembrane region" description="Helical" evidence="9">
    <location>
        <begin position="15"/>
        <end position="34"/>
    </location>
</feature>
<sequence length="127" mass="13492">MTTSNESTSSSMDGLKWFTVALLLVGAVVGNYFAGEADAHFLARLIGVIFLVIAAFGVAAVTTKGKTFISFAKEAQIEVRKVVWPTRQEATQTTFIVLAVSAIAALILWGLDGILVRLVAFITGVSL</sequence>
<dbReference type="PANTHER" id="PTHR33910">
    <property type="entry name" value="PROTEIN TRANSLOCASE SUBUNIT SECE"/>
    <property type="match status" value="1"/>
</dbReference>